<dbReference type="Proteomes" id="UP001056120">
    <property type="component" value="Linkage Group LG24"/>
</dbReference>
<organism evidence="1 2">
    <name type="scientific">Smallanthus sonchifolius</name>
    <dbReference type="NCBI Taxonomy" id="185202"/>
    <lineage>
        <taxon>Eukaryota</taxon>
        <taxon>Viridiplantae</taxon>
        <taxon>Streptophyta</taxon>
        <taxon>Embryophyta</taxon>
        <taxon>Tracheophyta</taxon>
        <taxon>Spermatophyta</taxon>
        <taxon>Magnoliopsida</taxon>
        <taxon>eudicotyledons</taxon>
        <taxon>Gunneridae</taxon>
        <taxon>Pentapetalae</taxon>
        <taxon>asterids</taxon>
        <taxon>campanulids</taxon>
        <taxon>Asterales</taxon>
        <taxon>Asteraceae</taxon>
        <taxon>Asteroideae</taxon>
        <taxon>Heliantheae alliance</taxon>
        <taxon>Millerieae</taxon>
        <taxon>Smallanthus</taxon>
    </lineage>
</organism>
<gene>
    <name evidence="1" type="ORF">L1987_72855</name>
</gene>
<dbReference type="EMBL" id="CM042041">
    <property type="protein sequence ID" value="KAI3714258.1"/>
    <property type="molecule type" value="Genomic_DNA"/>
</dbReference>
<accession>A0ACB9AY17</accession>
<sequence>MPSQAQVLWFMDACRSVLNFSTLDVFIRAPTYHSSDPDISNSTSDWKVLIALGRKELKRRMKAYVEHGSVETENHTICCRFDVICER</sequence>
<name>A0ACB9AY17_9ASTR</name>
<evidence type="ECO:0000313" key="1">
    <source>
        <dbReference type="EMBL" id="KAI3714258.1"/>
    </source>
</evidence>
<comment type="caution">
    <text evidence="1">The sequence shown here is derived from an EMBL/GenBank/DDBJ whole genome shotgun (WGS) entry which is preliminary data.</text>
</comment>
<reference evidence="1 2" key="2">
    <citation type="journal article" date="2022" name="Mol. Ecol. Resour.">
        <title>The genomes of chicory, endive, great burdock and yacon provide insights into Asteraceae paleo-polyploidization history and plant inulin production.</title>
        <authorList>
            <person name="Fan W."/>
            <person name="Wang S."/>
            <person name="Wang H."/>
            <person name="Wang A."/>
            <person name="Jiang F."/>
            <person name="Liu H."/>
            <person name="Zhao H."/>
            <person name="Xu D."/>
            <person name="Zhang Y."/>
        </authorList>
    </citation>
    <scope>NUCLEOTIDE SEQUENCE [LARGE SCALE GENOMIC DNA]</scope>
    <source>
        <strain evidence="2">cv. Yunnan</strain>
        <tissue evidence="1">Leaves</tissue>
    </source>
</reference>
<reference evidence="2" key="1">
    <citation type="journal article" date="2022" name="Mol. Ecol. Resour.">
        <title>The genomes of chicory, endive, great burdock and yacon provide insights into Asteraceae palaeo-polyploidization history and plant inulin production.</title>
        <authorList>
            <person name="Fan W."/>
            <person name="Wang S."/>
            <person name="Wang H."/>
            <person name="Wang A."/>
            <person name="Jiang F."/>
            <person name="Liu H."/>
            <person name="Zhao H."/>
            <person name="Xu D."/>
            <person name="Zhang Y."/>
        </authorList>
    </citation>
    <scope>NUCLEOTIDE SEQUENCE [LARGE SCALE GENOMIC DNA]</scope>
    <source>
        <strain evidence="2">cv. Yunnan</strain>
    </source>
</reference>
<proteinExistence type="predicted"/>
<protein>
    <submittedName>
        <fullName evidence="1">Uncharacterized protein</fullName>
    </submittedName>
</protein>
<keyword evidence="2" id="KW-1185">Reference proteome</keyword>
<evidence type="ECO:0000313" key="2">
    <source>
        <dbReference type="Proteomes" id="UP001056120"/>
    </source>
</evidence>